<dbReference type="CDD" id="cd02208">
    <property type="entry name" value="cupin_RmlC-like"/>
    <property type="match status" value="1"/>
</dbReference>
<dbReference type="EMBL" id="BAAAZN010000011">
    <property type="protein sequence ID" value="GAA3561035.1"/>
    <property type="molecule type" value="Genomic_DNA"/>
</dbReference>
<proteinExistence type="predicted"/>
<dbReference type="Gene3D" id="2.60.120.10">
    <property type="entry name" value="Jelly Rolls"/>
    <property type="match status" value="1"/>
</dbReference>
<evidence type="ECO:0000313" key="2">
    <source>
        <dbReference type="EMBL" id="GAA3561035.1"/>
    </source>
</evidence>
<comment type="caution">
    <text evidence="2">The sequence shown here is derived from an EMBL/GenBank/DDBJ whole genome shotgun (WGS) entry which is preliminary data.</text>
</comment>
<name>A0ABP6X3V0_9PSEU</name>
<gene>
    <name evidence="2" type="ORF">GCM10022222_51020</name>
</gene>
<feature type="domain" description="Cupin type-1" evidence="1">
    <location>
        <begin position="38"/>
        <end position="121"/>
    </location>
</feature>
<dbReference type="InterPro" id="IPR006045">
    <property type="entry name" value="Cupin_1"/>
</dbReference>
<dbReference type="RefSeq" id="WP_344864067.1">
    <property type="nucleotide sequence ID" value="NZ_BAAAZN010000011.1"/>
</dbReference>
<evidence type="ECO:0000259" key="1">
    <source>
        <dbReference type="Pfam" id="PF00190"/>
    </source>
</evidence>
<reference evidence="3" key="1">
    <citation type="journal article" date="2019" name="Int. J. Syst. Evol. Microbiol.">
        <title>The Global Catalogue of Microorganisms (GCM) 10K type strain sequencing project: providing services to taxonomists for standard genome sequencing and annotation.</title>
        <authorList>
            <consortium name="The Broad Institute Genomics Platform"/>
            <consortium name="The Broad Institute Genome Sequencing Center for Infectious Disease"/>
            <person name="Wu L."/>
            <person name="Ma J."/>
        </authorList>
    </citation>
    <scope>NUCLEOTIDE SEQUENCE [LARGE SCALE GENOMIC DNA]</scope>
    <source>
        <strain evidence="3">JCM 16898</strain>
    </source>
</reference>
<dbReference type="InterPro" id="IPR011051">
    <property type="entry name" value="RmlC_Cupin_sf"/>
</dbReference>
<dbReference type="Proteomes" id="UP001500689">
    <property type="component" value="Unassembled WGS sequence"/>
</dbReference>
<evidence type="ECO:0000313" key="3">
    <source>
        <dbReference type="Proteomes" id="UP001500689"/>
    </source>
</evidence>
<keyword evidence="3" id="KW-1185">Reference proteome</keyword>
<accession>A0ABP6X3V0</accession>
<dbReference type="Pfam" id="PF00190">
    <property type="entry name" value="Cupin_1"/>
    <property type="match status" value="1"/>
</dbReference>
<protein>
    <recommendedName>
        <fullName evidence="1">Cupin type-1 domain-containing protein</fullName>
    </recommendedName>
</protein>
<organism evidence="2 3">
    <name type="scientific">Amycolatopsis ultiminotia</name>
    <dbReference type="NCBI Taxonomy" id="543629"/>
    <lineage>
        <taxon>Bacteria</taxon>
        <taxon>Bacillati</taxon>
        <taxon>Actinomycetota</taxon>
        <taxon>Actinomycetes</taxon>
        <taxon>Pseudonocardiales</taxon>
        <taxon>Pseudonocardiaceae</taxon>
        <taxon>Amycolatopsis</taxon>
    </lineage>
</organism>
<dbReference type="SUPFAM" id="SSF51182">
    <property type="entry name" value="RmlC-like cupins"/>
    <property type="match status" value="1"/>
</dbReference>
<sequence length="163" mass="17353">MTTSAFAVHCRPNGSEAQLLPEGGVATHVLYAPPVPVRGLSATRVLLPGGRIIPPQRHPRAETALVALSGYQAVLSGHTMAPIKPAPGDVVYIPPGIPYSVINVSHNAAVIYLAITTDPEFDNGAVPAPEYSGTVADQTVRLRTDHLARINSKRASGIRRRRR</sequence>
<dbReference type="InterPro" id="IPR014710">
    <property type="entry name" value="RmlC-like_jellyroll"/>
</dbReference>